<accession>A0A8C2SS99</accession>
<dbReference type="InterPro" id="IPR038389">
    <property type="entry name" value="PSMG2_sf"/>
</dbReference>
<dbReference type="Proteomes" id="UP000694412">
    <property type="component" value="Chromosome 3"/>
</dbReference>
<keyword evidence="2" id="KW-1185">Reference proteome</keyword>
<dbReference type="GeneTree" id="ENSGT01040000244587"/>
<dbReference type="Gene3D" id="3.40.50.10900">
    <property type="entry name" value="PAC-like subunit"/>
    <property type="match status" value="1"/>
</dbReference>
<evidence type="ECO:0000313" key="2">
    <source>
        <dbReference type="Proteomes" id="UP000694412"/>
    </source>
</evidence>
<dbReference type="AlphaFoldDB" id="A0A8C2SS99"/>
<reference evidence="1" key="3">
    <citation type="submission" date="2025-09" db="UniProtKB">
        <authorList>
            <consortium name="Ensembl"/>
        </authorList>
    </citation>
    <scope>IDENTIFICATION</scope>
</reference>
<proteinExistence type="predicted"/>
<name>A0A8C2SS99_COTJA</name>
<evidence type="ECO:0000313" key="1">
    <source>
        <dbReference type="Ensembl" id="ENSCJPP00005002107.1"/>
    </source>
</evidence>
<reference evidence="1" key="1">
    <citation type="submission" date="2015-11" db="EMBL/GenBank/DDBJ databases">
        <authorList>
            <consortium name="International Coturnix japonica Genome Analysis Consortium"/>
            <person name="Warren W."/>
            <person name="Burt D.W."/>
            <person name="Antin P.B."/>
            <person name="Lanford R."/>
            <person name="Gros J."/>
            <person name="Wilson R.K."/>
        </authorList>
    </citation>
    <scope>NUCLEOTIDE SEQUENCE [LARGE SCALE GENOMIC DNA]</scope>
</reference>
<reference evidence="1" key="2">
    <citation type="submission" date="2025-08" db="UniProtKB">
        <authorList>
            <consortium name="Ensembl"/>
        </authorList>
    </citation>
    <scope>IDENTIFICATION</scope>
</reference>
<protein>
    <submittedName>
        <fullName evidence="1">Uncharacterized protein</fullName>
    </submittedName>
</protein>
<dbReference type="Ensembl" id="ENSCJPT00005003774.1">
    <property type="protein sequence ID" value="ENSCJPP00005002107.1"/>
    <property type="gene ID" value="ENSCJPG00005002271.1"/>
</dbReference>
<organism evidence="1 2">
    <name type="scientific">Coturnix japonica</name>
    <name type="common">Japanese quail</name>
    <name type="synonym">Coturnix coturnix japonica</name>
    <dbReference type="NCBI Taxonomy" id="93934"/>
    <lineage>
        <taxon>Eukaryota</taxon>
        <taxon>Metazoa</taxon>
        <taxon>Chordata</taxon>
        <taxon>Craniata</taxon>
        <taxon>Vertebrata</taxon>
        <taxon>Euteleostomi</taxon>
        <taxon>Archelosauria</taxon>
        <taxon>Archosauria</taxon>
        <taxon>Dinosauria</taxon>
        <taxon>Saurischia</taxon>
        <taxon>Theropoda</taxon>
        <taxon>Coelurosauria</taxon>
        <taxon>Aves</taxon>
        <taxon>Neognathae</taxon>
        <taxon>Galloanserae</taxon>
        <taxon>Galliformes</taxon>
        <taxon>Phasianidae</taxon>
        <taxon>Perdicinae</taxon>
        <taxon>Coturnix</taxon>
    </lineage>
</organism>
<sequence>MAPIAPFGFAGILVPCNGDSGPNSTGFTLLMPQVSAGNVGHLEVDLVISILFVPKVDYFHTEAVKYQAEEWFLAGLLRLWVPAGPDCSAPSPAFYSYSFLSTSSSLF</sequence>